<dbReference type="InterPro" id="IPR040411">
    <property type="entry name" value="At5g23160-like"/>
</dbReference>
<feature type="compositionally biased region" description="Basic and acidic residues" evidence="1">
    <location>
        <begin position="110"/>
        <end position="132"/>
    </location>
</feature>
<dbReference type="PANTHER" id="PTHR34379">
    <property type="entry name" value="OS07G0553800 PROTEIN"/>
    <property type="match status" value="1"/>
</dbReference>
<feature type="region of interest" description="Disordered" evidence="1">
    <location>
        <begin position="110"/>
        <end position="165"/>
    </location>
</feature>
<feature type="compositionally biased region" description="Basic and acidic residues" evidence="1">
    <location>
        <begin position="57"/>
        <end position="70"/>
    </location>
</feature>
<dbReference type="EMBL" id="CAMAPF010000990">
    <property type="protein sequence ID" value="CAH9135669.1"/>
    <property type="molecule type" value="Genomic_DNA"/>
</dbReference>
<evidence type="ECO:0000313" key="3">
    <source>
        <dbReference type="EMBL" id="CAH9135669.1"/>
    </source>
</evidence>
<comment type="caution">
    <text evidence="3">The sequence shown here is derived from an EMBL/GenBank/DDBJ whole genome shotgun (WGS) entry which is preliminary data.</text>
</comment>
<reference evidence="3" key="1">
    <citation type="submission" date="2022-07" db="EMBL/GenBank/DDBJ databases">
        <authorList>
            <person name="Macas J."/>
            <person name="Novak P."/>
            <person name="Neumann P."/>
        </authorList>
    </citation>
    <scope>NUCLEOTIDE SEQUENCE</scope>
</reference>
<protein>
    <submittedName>
        <fullName evidence="3">Uncharacterized protein</fullName>
    </submittedName>
</protein>
<keyword evidence="2" id="KW-0472">Membrane</keyword>
<accession>A0AAV0FJC4</accession>
<keyword evidence="2" id="KW-1133">Transmembrane helix</keyword>
<keyword evidence="4" id="KW-1185">Reference proteome</keyword>
<keyword evidence="2" id="KW-0812">Transmembrane</keyword>
<feature type="compositionally biased region" description="Low complexity" evidence="1">
    <location>
        <begin position="148"/>
        <end position="165"/>
    </location>
</feature>
<organism evidence="3 4">
    <name type="scientific">Cuscuta epithymum</name>
    <dbReference type="NCBI Taxonomy" id="186058"/>
    <lineage>
        <taxon>Eukaryota</taxon>
        <taxon>Viridiplantae</taxon>
        <taxon>Streptophyta</taxon>
        <taxon>Embryophyta</taxon>
        <taxon>Tracheophyta</taxon>
        <taxon>Spermatophyta</taxon>
        <taxon>Magnoliopsida</taxon>
        <taxon>eudicotyledons</taxon>
        <taxon>Gunneridae</taxon>
        <taxon>Pentapetalae</taxon>
        <taxon>asterids</taxon>
        <taxon>lamiids</taxon>
        <taxon>Solanales</taxon>
        <taxon>Convolvulaceae</taxon>
        <taxon>Cuscuteae</taxon>
        <taxon>Cuscuta</taxon>
        <taxon>Cuscuta subgen. Cuscuta</taxon>
    </lineage>
</organism>
<proteinExistence type="predicted"/>
<dbReference type="PANTHER" id="PTHR34379:SF6">
    <property type="entry name" value="PROTEIN 3F"/>
    <property type="match status" value="1"/>
</dbReference>
<evidence type="ECO:0000313" key="4">
    <source>
        <dbReference type="Proteomes" id="UP001152523"/>
    </source>
</evidence>
<dbReference type="Proteomes" id="UP001152523">
    <property type="component" value="Unassembled WGS sequence"/>
</dbReference>
<feature type="region of interest" description="Disordered" evidence="1">
    <location>
        <begin position="1"/>
        <end position="70"/>
    </location>
</feature>
<gene>
    <name evidence="3" type="ORF">CEPIT_LOCUS34689</name>
</gene>
<feature type="transmembrane region" description="Helical" evidence="2">
    <location>
        <begin position="241"/>
        <end position="270"/>
    </location>
</feature>
<name>A0AAV0FJC4_9ASTE</name>
<sequence length="308" mass="33245">MKGRGKRKFFKCLEPSGVHDGDCKSNGATDDAGKSKRSNSGGGDAFNVFPRDFSSSSHDDGDFSKNTEAKSRRSISRLIKAILFETSLSRKFQKKGLCLPILESKDEHLMSEETERAKMSPEEKRLSGKQSEDILGGSRSSDNMWDCSSLSTTTASSSRASSRSASDRIGIFEPAGKHPTTLNEEAAAASMMKAANIPPILKPPKSTAEGKEPPHVPKHAAAAAMRYCCCPKSSSRGSVRVICFVIISLMALVFGGKVLAIVFTSIWLYLVPHPSFGQRSLQPHSAVDDGVVSKETTASRSVFVHTLN</sequence>
<evidence type="ECO:0000256" key="2">
    <source>
        <dbReference type="SAM" id="Phobius"/>
    </source>
</evidence>
<evidence type="ECO:0000256" key="1">
    <source>
        <dbReference type="SAM" id="MobiDB-lite"/>
    </source>
</evidence>
<feature type="compositionally biased region" description="Basic residues" evidence="1">
    <location>
        <begin position="1"/>
        <end position="10"/>
    </location>
</feature>
<dbReference type="AlphaFoldDB" id="A0AAV0FJC4"/>